<dbReference type="GeneID" id="96742421"/>
<sequence length="104" mass="10889">MRCVIANYAFDLTANEVKEAMSGVKPEPITGPSVRIGRRDYPVKQVGAVITRQDRRDFTAGEVVRAMKRLGFVCAPAPAAAPTEAATLDPFAAAAAALGSPTNG</sequence>
<evidence type="ECO:0000313" key="1">
    <source>
        <dbReference type="EMBL" id="OMI34071.1"/>
    </source>
</evidence>
<name>A0A1R1S6W9_9ACTN</name>
<gene>
    <name evidence="1" type="ORF">SPAR_38330</name>
</gene>
<reference evidence="1 2" key="1">
    <citation type="submission" date="2013-05" db="EMBL/GenBank/DDBJ databases">
        <title>Genome sequence of Streptomyces sparsogenes DSM 40356.</title>
        <authorList>
            <person name="Coyne S."/>
            <person name="Seebeck F.P."/>
        </authorList>
    </citation>
    <scope>NUCLEOTIDE SEQUENCE [LARGE SCALE GENOMIC DNA]</scope>
    <source>
        <strain evidence="1 2">DSM 40356</strain>
    </source>
</reference>
<dbReference type="NCBIfam" id="NF038312">
    <property type="entry name" value="SCO5918_fam"/>
    <property type="match status" value="1"/>
</dbReference>
<proteinExistence type="predicted"/>
<protein>
    <submittedName>
        <fullName evidence="1">Uncharacterized protein</fullName>
    </submittedName>
</protein>
<organism evidence="1 2">
    <name type="scientific">Streptomyces sparsogenes DSM 40356</name>
    <dbReference type="NCBI Taxonomy" id="1331668"/>
    <lineage>
        <taxon>Bacteria</taxon>
        <taxon>Bacillati</taxon>
        <taxon>Actinomycetota</taxon>
        <taxon>Actinomycetes</taxon>
        <taxon>Kitasatosporales</taxon>
        <taxon>Streptomycetaceae</taxon>
        <taxon>Streptomyces</taxon>
    </lineage>
</organism>
<evidence type="ECO:0000313" key="2">
    <source>
        <dbReference type="Proteomes" id="UP000186168"/>
    </source>
</evidence>
<comment type="caution">
    <text evidence="1">The sequence shown here is derived from an EMBL/GenBank/DDBJ whole genome shotgun (WGS) entry which is preliminary data.</text>
</comment>
<dbReference type="AlphaFoldDB" id="A0A1R1S6W9"/>
<dbReference type="InterPro" id="IPR047719">
    <property type="entry name" value="SCO5918-like"/>
</dbReference>
<dbReference type="Proteomes" id="UP000186168">
    <property type="component" value="Unassembled WGS sequence"/>
</dbReference>
<dbReference type="EMBL" id="ASQP01000493">
    <property type="protein sequence ID" value="OMI34071.1"/>
    <property type="molecule type" value="Genomic_DNA"/>
</dbReference>
<accession>A0A1R1S6W9</accession>
<dbReference type="RefSeq" id="WP_065959583.1">
    <property type="nucleotide sequence ID" value="NZ_ASQP01000493.1"/>
</dbReference>
<keyword evidence="2" id="KW-1185">Reference proteome</keyword>